<organism evidence="4 5">
    <name type="scientific">Monosporascus ibericus</name>
    <dbReference type="NCBI Taxonomy" id="155417"/>
    <lineage>
        <taxon>Eukaryota</taxon>
        <taxon>Fungi</taxon>
        <taxon>Dikarya</taxon>
        <taxon>Ascomycota</taxon>
        <taxon>Pezizomycotina</taxon>
        <taxon>Sordariomycetes</taxon>
        <taxon>Xylariomycetidae</taxon>
        <taxon>Xylariales</taxon>
        <taxon>Xylariales incertae sedis</taxon>
        <taxon>Monosporascus</taxon>
    </lineage>
</organism>
<dbReference type="PROSITE" id="PS50048">
    <property type="entry name" value="ZN2_CY6_FUNGAL_2"/>
    <property type="match status" value="1"/>
</dbReference>
<evidence type="ECO:0000313" key="5">
    <source>
        <dbReference type="Proteomes" id="UP000293360"/>
    </source>
</evidence>
<feature type="compositionally biased region" description="Pro residues" evidence="2">
    <location>
        <begin position="170"/>
        <end position="185"/>
    </location>
</feature>
<evidence type="ECO:0000313" key="4">
    <source>
        <dbReference type="EMBL" id="RYO91691.1"/>
    </source>
</evidence>
<dbReference type="Proteomes" id="UP000293360">
    <property type="component" value="Unassembled WGS sequence"/>
</dbReference>
<sequence length="1128" mass="124600">MEPAPPETKRPRLLTGSSWSAGTPQHGVSLPHPTSHHSAHAPYQPQHPYSRPPEPPPPPPAQHHPDDRRQHEPEFYPPMQDPHRQPPPPSPALPPYPTYSARDPVVKKDPGEEAPLPHLRRPNSTGNAADGFPPGSHGPPPHHLTQHPEDPRRPMNFDNGPPMAHSPTIYRPPPQTYPPPTPVPHHPQYDGGPVYGHPPPSQPIYPAQLEIQSAKRKAQRASQACDSCRQLKAKCDETKPCKNCKEKGVKCNYREPTVKQPDKATSDILEMLAFMKDEMTSGFAAMRKLELRLSGVEGTLKHINPTDDLKIESVEEGGRLDPQHSSPALTNKEEAAEESTSSPPAILVGPPLTVDEAQATLREADDDEMEDPPGPPVEPGKPAMPPIHTTLAGLLLKWGPIKRMVHHHLEAEKIHHVEEFPIRQEMQRGMIRVFGFGEGFDQEIRAAEYSYQADHAMTDIHDDYSDVASPAPAGEAWGQLGGLSPAPGVNYKGGVINMDGNPDFDPTKVWDYVKSFKDNILNMHPIIIPKELDAMVKLFLETIPHSKPKQTKTSSIAKFVNPSVPPFAEAGTKRKRSPAAEEPNPSVTFQKPGRPYRSIHSALVLLVLALGKICLHKERIPDVVRDLPDAPTANSPSLRNGFPASPLQGSPPGPVSQSQSSGLPSPRENERGFLSRRPSIQGAPPVTKAVQSKRNFDVIPGLEYFALATDIIGSHIAGHNLKHVYVLILAGLYHGQLGRIIESWSYINLASTRLHAILRPSLDRLSRLKEDIKSIETRRDNQLAFAFWTCLQLESDILAELPLAQSPIMQHEDQMPYPNLVLANSQGFSEHVLQGYSAQLYLRKKLNQVHNLLYDQRRSQDPRQLVEDPEIVEGIRRIQAELRDARNIWVPQLYRWNDDDPPAGDILSARLRAKYWGSQVIIYRVFIRSILEGETSAAQGYAGHPPHANDWASPVGVDVDGRMVSMNVDCRTLDSARLGIHALIESTRAFHGIDSNERLIITNVFGTAHAQWGNLVILAACFKHPLLSKYINVEVLSDLFSRTIKFFDMVATPSSALMADRNILVGLAKDLELVRPDEFGPRTNSSFSSGASGGPLPPMQNPGDSYVPSSPAVYAPSHFAPPLPHPNS</sequence>
<dbReference type="SMART" id="SM00066">
    <property type="entry name" value="GAL4"/>
    <property type="match status" value="1"/>
</dbReference>
<dbReference type="CDD" id="cd00067">
    <property type="entry name" value="GAL4"/>
    <property type="match status" value="1"/>
</dbReference>
<feature type="compositionally biased region" description="Basic and acidic residues" evidence="2">
    <location>
        <begin position="146"/>
        <end position="155"/>
    </location>
</feature>
<feature type="region of interest" description="Disordered" evidence="2">
    <location>
        <begin position="1081"/>
        <end position="1110"/>
    </location>
</feature>
<feature type="compositionally biased region" description="Pro residues" evidence="2">
    <location>
        <begin position="50"/>
        <end position="62"/>
    </location>
</feature>
<dbReference type="AlphaFoldDB" id="A0A4Q4T0Z0"/>
<feature type="region of interest" description="Disordered" evidence="2">
    <location>
        <begin position="317"/>
        <end position="350"/>
    </location>
</feature>
<dbReference type="SUPFAM" id="SSF57701">
    <property type="entry name" value="Zn2/Cys6 DNA-binding domain"/>
    <property type="match status" value="1"/>
</dbReference>
<feature type="region of interest" description="Disordered" evidence="2">
    <location>
        <begin position="363"/>
        <end position="383"/>
    </location>
</feature>
<feature type="compositionally biased region" description="Pro residues" evidence="2">
    <location>
        <begin position="372"/>
        <end position="383"/>
    </location>
</feature>
<name>A0A4Q4T0Z0_9PEZI</name>
<dbReference type="PANTHER" id="PTHR47785">
    <property type="entry name" value="ZN(II)2CYS6 TRANSCRIPTION FACTOR (EUROFUNG)-RELATED-RELATED"/>
    <property type="match status" value="1"/>
</dbReference>
<dbReference type="EMBL" id="QJNU01000628">
    <property type="protein sequence ID" value="RYO91691.1"/>
    <property type="molecule type" value="Genomic_DNA"/>
</dbReference>
<evidence type="ECO:0000256" key="2">
    <source>
        <dbReference type="SAM" id="MobiDB-lite"/>
    </source>
</evidence>
<feature type="compositionally biased region" description="Low complexity" evidence="2">
    <location>
        <begin position="655"/>
        <end position="666"/>
    </location>
</feature>
<protein>
    <recommendedName>
        <fullName evidence="3">Zn(2)-C6 fungal-type domain-containing protein</fullName>
    </recommendedName>
</protein>
<dbReference type="InterPro" id="IPR053181">
    <property type="entry name" value="EcdB-like_regulator"/>
</dbReference>
<feature type="region of interest" description="Disordered" evidence="2">
    <location>
        <begin position="1"/>
        <end position="205"/>
    </location>
</feature>
<keyword evidence="5" id="KW-1185">Reference proteome</keyword>
<dbReference type="OrthoDB" id="5244761at2759"/>
<gene>
    <name evidence="4" type="ORF">DL764_008252</name>
</gene>
<dbReference type="GO" id="GO:0000981">
    <property type="term" value="F:DNA-binding transcription factor activity, RNA polymerase II-specific"/>
    <property type="evidence" value="ECO:0007669"/>
    <property type="project" value="InterPro"/>
</dbReference>
<dbReference type="STRING" id="155417.A0A4Q4T0Z0"/>
<dbReference type="Pfam" id="PF00172">
    <property type="entry name" value="Zn_clus"/>
    <property type="match status" value="1"/>
</dbReference>
<evidence type="ECO:0000259" key="3">
    <source>
        <dbReference type="PROSITE" id="PS50048"/>
    </source>
</evidence>
<dbReference type="InterPro" id="IPR001138">
    <property type="entry name" value="Zn2Cys6_DnaBD"/>
</dbReference>
<accession>A0A4Q4T0Z0</accession>
<reference evidence="4 5" key="1">
    <citation type="submission" date="2018-06" db="EMBL/GenBank/DDBJ databases">
        <title>Complete Genomes of Monosporascus.</title>
        <authorList>
            <person name="Robinson A.J."/>
            <person name="Natvig D.O."/>
        </authorList>
    </citation>
    <scope>NUCLEOTIDE SEQUENCE [LARGE SCALE GENOMIC DNA]</scope>
    <source>
        <strain evidence="4 5">CBS 110550</strain>
    </source>
</reference>
<feature type="region of interest" description="Disordered" evidence="2">
    <location>
        <begin position="567"/>
        <end position="593"/>
    </location>
</feature>
<proteinExistence type="predicted"/>
<keyword evidence="1" id="KW-0539">Nucleus</keyword>
<feature type="compositionally biased region" description="Pro residues" evidence="2">
    <location>
        <begin position="75"/>
        <end position="97"/>
    </location>
</feature>
<dbReference type="PANTHER" id="PTHR47785:SF4">
    <property type="entry name" value="ZN(II)2CYS6 TRANSCRIPTION FACTOR (EUROFUNG)"/>
    <property type="match status" value="1"/>
</dbReference>
<dbReference type="PROSITE" id="PS00463">
    <property type="entry name" value="ZN2_CY6_FUNGAL_1"/>
    <property type="match status" value="1"/>
</dbReference>
<feature type="domain" description="Zn(2)-C6 fungal-type" evidence="3">
    <location>
        <begin position="224"/>
        <end position="253"/>
    </location>
</feature>
<feature type="compositionally biased region" description="Low complexity" evidence="2">
    <location>
        <begin position="40"/>
        <end position="49"/>
    </location>
</feature>
<dbReference type="CDD" id="cd12148">
    <property type="entry name" value="fungal_TF_MHR"/>
    <property type="match status" value="1"/>
</dbReference>
<comment type="caution">
    <text evidence="4">The sequence shown here is derived from an EMBL/GenBank/DDBJ whole genome shotgun (WGS) entry which is preliminary data.</text>
</comment>
<dbReference type="Gene3D" id="4.10.240.10">
    <property type="entry name" value="Zn(2)-C6 fungal-type DNA-binding domain"/>
    <property type="match status" value="1"/>
</dbReference>
<feature type="region of interest" description="Disordered" evidence="2">
    <location>
        <begin position="631"/>
        <end position="688"/>
    </location>
</feature>
<dbReference type="InterPro" id="IPR036864">
    <property type="entry name" value="Zn2-C6_fun-type_DNA-bd_sf"/>
</dbReference>
<feature type="compositionally biased region" description="Basic and acidic residues" evidence="2">
    <location>
        <begin position="63"/>
        <end position="74"/>
    </location>
</feature>
<dbReference type="GO" id="GO:0008270">
    <property type="term" value="F:zinc ion binding"/>
    <property type="evidence" value="ECO:0007669"/>
    <property type="project" value="InterPro"/>
</dbReference>
<evidence type="ECO:0000256" key="1">
    <source>
        <dbReference type="ARBA" id="ARBA00023242"/>
    </source>
</evidence>